<organism evidence="2 3">
    <name type="scientific">Candidatus Acidifodinimicrobium mancum</name>
    <dbReference type="NCBI Taxonomy" id="2898728"/>
    <lineage>
        <taxon>Archaea</taxon>
        <taxon>Candidatus Parvarchaeota</taxon>
        <taxon>Candidatus Acidifodinimicrobiaceae</taxon>
        <taxon>Candidatus Acidifodinimicrobium</taxon>
    </lineage>
</organism>
<dbReference type="InterPro" id="IPR050855">
    <property type="entry name" value="NDM-1-like"/>
</dbReference>
<reference evidence="2 3" key="1">
    <citation type="submission" date="2020-09" db="EMBL/GenBank/DDBJ databases">
        <title>Genomic characterization of a novel Parvarchaeota family in acid mine drainage sediments.</title>
        <authorList>
            <person name="Luo Z.-H."/>
        </authorList>
    </citation>
    <scope>NUCLEOTIDE SEQUENCE [LARGE SCALE GENOMIC DNA]</scope>
    <source>
        <strain evidence="2">TL1-5_bins.178</strain>
    </source>
</reference>
<protein>
    <submittedName>
        <fullName evidence="2">MBL fold metallo-hydrolase</fullName>
    </submittedName>
</protein>
<proteinExistence type="predicted"/>
<dbReference type="Pfam" id="PF00753">
    <property type="entry name" value="Lactamase_B"/>
    <property type="match status" value="1"/>
</dbReference>
<dbReference type="CDD" id="cd07721">
    <property type="entry name" value="yflN-like_MBL-fold"/>
    <property type="match status" value="1"/>
</dbReference>
<feature type="domain" description="Metallo-beta-lactamase" evidence="1">
    <location>
        <begin position="21"/>
        <end position="223"/>
    </location>
</feature>
<sequence>MADQELGKQINSELHEIYLGYVKAFLIVPSTSNTKDLILVDTGLPGKGKDVIIRYIDSIGHSIEDVKYIILTHAHMDHFGNAYDLQKLSGAHIGIKEEGIKYVNGEAGLLYPVAHDFKNKMMVNFIKVMGRFSKPKYIKPDMILKEGDFPEAMGVNARILETPGHTTDSISIYLKDSKTILVGDLLFGKDGLRAPVFYEDYASLLNSVKKVKDANPDLVCVSHGKNYPLSELKI</sequence>
<name>A0A8T3UQE6_9ARCH</name>
<evidence type="ECO:0000259" key="1">
    <source>
        <dbReference type="SMART" id="SM00849"/>
    </source>
</evidence>
<dbReference type="PANTHER" id="PTHR42951">
    <property type="entry name" value="METALLO-BETA-LACTAMASE DOMAIN-CONTAINING"/>
    <property type="match status" value="1"/>
</dbReference>
<evidence type="ECO:0000313" key="3">
    <source>
        <dbReference type="Proteomes" id="UP000763484"/>
    </source>
</evidence>
<dbReference type="SUPFAM" id="SSF56281">
    <property type="entry name" value="Metallo-hydrolase/oxidoreductase"/>
    <property type="match status" value="1"/>
</dbReference>
<dbReference type="InterPro" id="IPR001279">
    <property type="entry name" value="Metallo-B-lactamas"/>
</dbReference>
<evidence type="ECO:0000313" key="2">
    <source>
        <dbReference type="EMBL" id="MBE5727821.1"/>
    </source>
</evidence>
<dbReference type="SMART" id="SM00849">
    <property type="entry name" value="Lactamase_B"/>
    <property type="match status" value="1"/>
</dbReference>
<dbReference type="PANTHER" id="PTHR42951:SF17">
    <property type="entry name" value="METALLO-BETA-LACTAMASE DOMAIN-CONTAINING PROTEIN"/>
    <property type="match status" value="1"/>
</dbReference>
<gene>
    <name evidence="2" type="ORF">IHE50_00165</name>
</gene>
<comment type="caution">
    <text evidence="2">The sequence shown here is derived from an EMBL/GenBank/DDBJ whole genome shotgun (WGS) entry which is preliminary data.</text>
</comment>
<dbReference type="Gene3D" id="3.60.15.10">
    <property type="entry name" value="Ribonuclease Z/Hydroxyacylglutathione hydrolase-like"/>
    <property type="match status" value="1"/>
</dbReference>
<accession>A0A8T3UQE6</accession>
<dbReference type="AlphaFoldDB" id="A0A8T3UQE6"/>
<dbReference type="InterPro" id="IPR036866">
    <property type="entry name" value="RibonucZ/Hydroxyglut_hydro"/>
</dbReference>
<dbReference type="Proteomes" id="UP000763484">
    <property type="component" value="Unassembled WGS sequence"/>
</dbReference>
<dbReference type="EMBL" id="JADFAQ010000005">
    <property type="protein sequence ID" value="MBE5727821.1"/>
    <property type="molecule type" value="Genomic_DNA"/>
</dbReference>